<dbReference type="Proteomes" id="UP000010482">
    <property type="component" value="Chromosome"/>
</dbReference>
<protein>
    <submittedName>
        <fullName evidence="1">Uncharacterized protein</fullName>
    </submittedName>
</protein>
<keyword evidence="2" id="KW-1185">Reference proteome</keyword>
<gene>
    <name evidence="1" type="ORF">Dacsa_0988</name>
</gene>
<proteinExistence type="predicted"/>
<dbReference type="EMBL" id="CP003944">
    <property type="protein sequence ID" value="AFZ49711.1"/>
    <property type="molecule type" value="Genomic_DNA"/>
</dbReference>
<sequence>MSDVRSAGTGEALYEYPNGVITLTGLTSGASIDYSGGIELNFPDNEEMDIDSTLFFPDASNSPILGNNINFDTLGTPFFSDVDNLALSLSELQASSFNNQSGAGGGTAFFDPSAMFNSETGMRFGPVPADNLVAEPVPFEAEGTMGLAALGGFFWYRKRKQAKNN</sequence>
<dbReference type="PATRIC" id="fig|13035.3.peg.1113"/>
<dbReference type="KEGG" id="dsl:Dacsa_0988"/>
<dbReference type="AlphaFoldDB" id="K9YRZ7"/>
<dbReference type="HOGENOM" id="CLU_1608141_0_0_3"/>
<accession>K9YRZ7</accession>
<name>K9YRZ7_DACS8</name>
<reference evidence="1" key="1">
    <citation type="submission" date="2012-04" db="EMBL/GenBank/DDBJ databases">
        <title>Finished genome of Dactylococcopsis salina PCC 8305.</title>
        <authorList>
            <consortium name="US DOE Joint Genome Institute"/>
            <person name="Gugger M."/>
            <person name="Coursin T."/>
            <person name="Rippka R."/>
            <person name="Tandeau De Marsac N."/>
            <person name="Huntemann M."/>
            <person name="Wei C.-L."/>
            <person name="Han J."/>
            <person name="Detter J.C."/>
            <person name="Han C."/>
            <person name="Tapia R."/>
            <person name="Daligault H."/>
            <person name="Chen A."/>
            <person name="Krypides N."/>
            <person name="Mavromatis K."/>
            <person name="Markowitz V."/>
            <person name="Szeto E."/>
            <person name="Ivanova N."/>
            <person name="Ovchinnikova G."/>
            <person name="Pagani I."/>
            <person name="Pati A."/>
            <person name="Goodwin L."/>
            <person name="Peters L."/>
            <person name="Pitluck S."/>
            <person name="Woyke T."/>
            <person name="Kerfeld C."/>
        </authorList>
    </citation>
    <scope>NUCLEOTIDE SEQUENCE [LARGE SCALE GENOMIC DNA]</scope>
    <source>
        <strain evidence="1">PCC 8305</strain>
    </source>
</reference>
<evidence type="ECO:0000313" key="2">
    <source>
        <dbReference type="Proteomes" id="UP000010482"/>
    </source>
</evidence>
<evidence type="ECO:0000313" key="1">
    <source>
        <dbReference type="EMBL" id="AFZ49711.1"/>
    </source>
</evidence>
<organism evidence="1 2">
    <name type="scientific">Dactylococcopsis salina (strain PCC 8305)</name>
    <name type="common">Myxobactron salinum</name>
    <dbReference type="NCBI Taxonomy" id="13035"/>
    <lineage>
        <taxon>Bacteria</taxon>
        <taxon>Bacillati</taxon>
        <taxon>Cyanobacteriota</taxon>
        <taxon>Cyanophyceae</taxon>
        <taxon>Nodosilineales</taxon>
        <taxon>Cymatolegaceae</taxon>
        <taxon>Dactylococcopsis</taxon>
    </lineage>
</organism>